<sequence length="99" mass="10402">MSRILRTIAFVAAATAAGPAFSAVPFFNATCPMGIEVHADQGGPIYINGKEAKLKVFNANYYEASHDHVTISLSINPDGTPDVSYTARGGANGICTIKK</sequence>
<gene>
    <name evidence="2" type="ORF">IHE39_29050</name>
</gene>
<reference evidence="2 3" key="1">
    <citation type="submission" date="2020-09" db="EMBL/GenBank/DDBJ databases">
        <title>Draft Genome Sequence of Aminobacter carboxidus type strain DSM 1086, a soil Gram-negative carboxydobacterium.</title>
        <authorList>
            <person name="Turrini P."/>
            <person name="Tescari M."/>
            <person name="Artuso I."/>
            <person name="Lugli G.A."/>
            <person name="Frangipani E."/>
            <person name="Ventura M."/>
            <person name="Visca P."/>
        </authorList>
    </citation>
    <scope>NUCLEOTIDE SEQUENCE [LARGE SCALE GENOMIC DNA]</scope>
    <source>
        <strain evidence="2 3">DSM 1086</strain>
    </source>
</reference>
<accession>A0ABR9GXE4</accession>
<proteinExistence type="predicted"/>
<dbReference type="RefSeq" id="WP_192568957.1">
    <property type="nucleotide sequence ID" value="NZ_JACZEP010000020.1"/>
</dbReference>
<organism evidence="2 3">
    <name type="scientific">Aminobacter carboxidus</name>
    <dbReference type="NCBI Taxonomy" id="376165"/>
    <lineage>
        <taxon>Bacteria</taxon>
        <taxon>Pseudomonadati</taxon>
        <taxon>Pseudomonadota</taxon>
        <taxon>Alphaproteobacteria</taxon>
        <taxon>Hyphomicrobiales</taxon>
        <taxon>Phyllobacteriaceae</taxon>
        <taxon>Aminobacter</taxon>
    </lineage>
</organism>
<feature type="signal peptide" evidence="1">
    <location>
        <begin position="1"/>
        <end position="22"/>
    </location>
</feature>
<evidence type="ECO:0000313" key="2">
    <source>
        <dbReference type="EMBL" id="MBE1208345.1"/>
    </source>
</evidence>
<feature type="chain" id="PRO_5046149320" evidence="1">
    <location>
        <begin position="23"/>
        <end position="99"/>
    </location>
</feature>
<dbReference type="Proteomes" id="UP000598227">
    <property type="component" value="Unassembled WGS sequence"/>
</dbReference>
<comment type="caution">
    <text evidence="2">The sequence shown here is derived from an EMBL/GenBank/DDBJ whole genome shotgun (WGS) entry which is preliminary data.</text>
</comment>
<keyword evidence="1" id="KW-0732">Signal</keyword>
<keyword evidence="3" id="KW-1185">Reference proteome</keyword>
<dbReference type="EMBL" id="JACZEP010000020">
    <property type="protein sequence ID" value="MBE1208345.1"/>
    <property type="molecule type" value="Genomic_DNA"/>
</dbReference>
<evidence type="ECO:0000256" key="1">
    <source>
        <dbReference type="SAM" id="SignalP"/>
    </source>
</evidence>
<name>A0ABR9GXE4_9HYPH</name>
<evidence type="ECO:0000313" key="3">
    <source>
        <dbReference type="Proteomes" id="UP000598227"/>
    </source>
</evidence>
<protein>
    <submittedName>
        <fullName evidence="2">Uncharacterized protein</fullName>
    </submittedName>
</protein>